<dbReference type="PANTHER" id="PTHR33375">
    <property type="entry name" value="CHROMOSOME-PARTITIONING PROTEIN PARB-RELATED"/>
    <property type="match status" value="1"/>
</dbReference>
<dbReference type="InterPro" id="IPR004437">
    <property type="entry name" value="ParB/RepB/Spo0J"/>
</dbReference>
<dbReference type="Gene3D" id="3.90.1530.30">
    <property type="match status" value="1"/>
</dbReference>
<comment type="similarity">
    <text evidence="1">Belongs to the ParB family.</text>
</comment>
<evidence type="ECO:0000313" key="5">
    <source>
        <dbReference type="EMBL" id="XDK34599.1"/>
    </source>
</evidence>
<gene>
    <name evidence="5" type="ORF">AB4Y39_00305</name>
</gene>
<dbReference type="GO" id="GO:0003677">
    <property type="term" value="F:DNA binding"/>
    <property type="evidence" value="ECO:0007669"/>
    <property type="project" value="InterPro"/>
</dbReference>
<dbReference type="PANTHER" id="PTHR33375:SF1">
    <property type="entry name" value="CHROMOSOME-PARTITIONING PROTEIN PARB-RELATED"/>
    <property type="match status" value="1"/>
</dbReference>
<feature type="region of interest" description="Disordered" evidence="3">
    <location>
        <begin position="243"/>
        <end position="264"/>
    </location>
</feature>
<protein>
    <submittedName>
        <fullName evidence="5">ParB/RepB/Spo0J family partition protein</fullName>
    </submittedName>
</protein>
<name>A0AB39HQV1_9PSED</name>
<dbReference type="EMBL" id="CP162606">
    <property type="protein sequence ID" value="XDK34599.1"/>
    <property type="molecule type" value="Genomic_DNA"/>
</dbReference>
<dbReference type="InterPro" id="IPR003115">
    <property type="entry name" value="ParB_N"/>
</dbReference>
<dbReference type="InterPro" id="IPR050336">
    <property type="entry name" value="Chromosome_partition/occlusion"/>
</dbReference>
<keyword evidence="2" id="KW-0175">Coiled coil</keyword>
<dbReference type="AlphaFoldDB" id="A0AB39HQV1"/>
<proteinExistence type="inferred from homology"/>
<dbReference type="RefSeq" id="WP_368491849.1">
    <property type="nucleotide sequence ID" value="NZ_CP162606.1"/>
</dbReference>
<evidence type="ECO:0000256" key="3">
    <source>
        <dbReference type="SAM" id="MobiDB-lite"/>
    </source>
</evidence>
<dbReference type="InterPro" id="IPR036086">
    <property type="entry name" value="ParB/Sulfiredoxin_sf"/>
</dbReference>
<dbReference type="GO" id="GO:0007059">
    <property type="term" value="P:chromosome segregation"/>
    <property type="evidence" value="ECO:0007669"/>
    <property type="project" value="TreeGrafter"/>
</dbReference>
<accession>A0AB39HQV1</accession>
<feature type="coiled-coil region" evidence="2">
    <location>
        <begin position="272"/>
        <end position="306"/>
    </location>
</feature>
<dbReference type="SUPFAM" id="SSF110849">
    <property type="entry name" value="ParB/Sulfiredoxin"/>
    <property type="match status" value="1"/>
</dbReference>
<feature type="domain" description="ParB-like N-terminal" evidence="4">
    <location>
        <begin position="35"/>
        <end position="131"/>
    </location>
</feature>
<sequence length="315" mass="35086">MTEKQNSFGRVVKATAQKLSDFQKRPAINDGSRVESISPGEIECVKQIRRKDNPGFSQESLEELAKDILANGQIEPCVLRPHPNPESGYKFLMVAGERRYRACIIAGVLVQSVVKELTDAQAKRIQRSENVHSENLSQLDIALALKESKEELGTLEKVAEDWSKSINWVAERLAYLENVTRDGASREAVTRGVTADISTVNDIGRLERLDPQAAADLVQRAEDNLDLNLRQEVRSTLRNTKALRVHNGGSKKSADKGGPQASTQQTLLDDQLGKLREANTVLEAQVKTLSSENTYLKAELEEARKQLAERWKDSE</sequence>
<organism evidence="5">
    <name type="scientific">Pseudomonas sp. Hg7Tf</name>
    <dbReference type="NCBI Taxonomy" id="3236988"/>
    <lineage>
        <taxon>Bacteria</taxon>
        <taxon>Pseudomonadati</taxon>
        <taxon>Pseudomonadota</taxon>
        <taxon>Gammaproteobacteria</taxon>
        <taxon>Pseudomonadales</taxon>
        <taxon>Pseudomonadaceae</taxon>
        <taxon>Pseudomonas</taxon>
    </lineage>
</organism>
<dbReference type="GO" id="GO:0005694">
    <property type="term" value="C:chromosome"/>
    <property type="evidence" value="ECO:0007669"/>
    <property type="project" value="TreeGrafter"/>
</dbReference>
<dbReference type="NCBIfam" id="TIGR00180">
    <property type="entry name" value="parB_part"/>
    <property type="match status" value="1"/>
</dbReference>
<evidence type="ECO:0000256" key="2">
    <source>
        <dbReference type="SAM" id="Coils"/>
    </source>
</evidence>
<dbReference type="Pfam" id="PF02195">
    <property type="entry name" value="ParB_N"/>
    <property type="match status" value="1"/>
</dbReference>
<evidence type="ECO:0000256" key="1">
    <source>
        <dbReference type="ARBA" id="ARBA00006295"/>
    </source>
</evidence>
<dbReference type="SMART" id="SM00470">
    <property type="entry name" value="ParB"/>
    <property type="match status" value="1"/>
</dbReference>
<evidence type="ECO:0000259" key="4">
    <source>
        <dbReference type="SMART" id="SM00470"/>
    </source>
</evidence>
<geneLocation type="plasmid" evidence="5">
    <name>pMerc</name>
</geneLocation>
<dbReference type="Gene3D" id="1.10.10.730">
    <property type="entry name" value="KorB DNA-binding domain"/>
    <property type="match status" value="1"/>
</dbReference>
<reference evidence="5" key="1">
    <citation type="submission" date="2024-07" db="EMBL/GenBank/DDBJ databases">
        <title>Identification and characteristics of a novel species of coltsfoot's symbiotic bacteria.</title>
        <authorList>
            <person name="Juszczyk A."/>
            <person name="Jasielczuk I."/>
            <person name="Gurgul A."/>
            <person name="Rogala M."/>
            <person name="Kowalczyk A."/>
            <person name="Szmatola T."/>
            <person name="Kosecka-Strojek M."/>
            <person name="Arent Z."/>
            <person name="Latowski D."/>
        </authorList>
    </citation>
    <scope>NUCLEOTIDE SEQUENCE</scope>
    <source>
        <strain evidence="5">Hg7Tf</strain>
        <plasmid evidence="5">pMerc</plasmid>
    </source>
</reference>
<dbReference type="InterPro" id="IPR042075">
    <property type="entry name" value="KorB_DNA-db"/>
</dbReference>
<keyword evidence="5" id="KW-0614">Plasmid</keyword>